<dbReference type="GO" id="GO:0006313">
    <property type="term" value="P:DNA transposition"/>
    <property type="evidence" value="ECO:0007669"/>
    <property type="project" value="InterPro"/>
</dbReference>
<dbReference type="InterPro" id="IPR012337">
    <property type="entry name" value="RNaseH-like_sf"/>
</dbReference>
<dbReference type="PANTHER" id="PTHR34614:SF2">
    <property type="entry name" value="TRANSPOSASE IS4-LIKE DOMAIN-CONTAINING PROTEIN"/>
    <property type="match status" value="1"/>
</dbReference>
<accession>A0A519BP02</accession>
<dbReference type="PANTHER" id="PTHR34614">
    <property type="match status" value="1"/>
</dbReference>
<sequence>MTLTDLDFNIIETKIFERLSKERTEKNALILDITDTYFAGSEAFWKERKGKDGKYDKLLQIALAVTKEEGFPIMHKTYEGNINNMKIFQDLLSETRLKKFNFIVVDRGMISYETIADLKNINQKIITGLRLNAKIKRDYLNIDREKIYHPDCLVKLKNTKVYAADFDFMEGKPIAVYNPEIELIKRNHAIEFGKFDSNQAKYMGYSLIYHTTQLSNAEVIKTYYEKDIVEKAFRELKSSINLNPIRKYRMNHIKAHVKICYMAYTLLSYIKYKLAPIGMSAIDGLEKLSPVYKVQLKSVKEDFSWSKTVTLTKEQGVILKLLGCSV</sequence>
<dbReference type="InterPro" id="IPR002559">
    <property type="entry name" value="Transposase_11"/>
</dbReference>
<gene>
    <name evidence="2" type="ORF">EVG15_02525</name>
</gene>
<dbReference type="SUPFAM" id="SSF53098">
    <property type="entry name" value="Ribonuclease H-like"/>
    <property type="match status" value="1"/>
</dbReference>
<protein>
    <recommendedName>
        <fullName evidence="1">Transposase IS4-like domain-containing protein</fullName>
    </recommendedName>
</protein>
<reference evidence="2 3" key="1">
    <citation type="journal article" date="2019" name="ISME J.">
        <title>Insights into ecological role of a new deltaproteobacterial order Candidatus Acidulodesulfobacterales by metagenomics and metatranscriptomics.</title>
        <authorList>
            <person name="Tan S."/>
            <person name="Liu J."/>
            <person name="Fang Y."/>
            <person name="Hedlund B.P."/>
            <person name="Lian Z.H."/>
            <person name="Huang L.Y."/>
            <person name="Li J.T."/>
            <person name="Huang L.N."/>
            <person name="Li W.J."/>
            <person name="Jiang H.C."/>
            <person name="Dong H.L."/>
            <person name="Shu W.S."/>
        </authorList>
    </citation>
    <scope>NUCLEOTIDE SEQUENCE [LARGE SCALE GENOMIC DNA]</scope>
    <source>
        <strain evidence="2">AP1</strain>
    </source>
</reference>
<evidence type="ECO:0000259" key="1">
    <source>
        <dbReference type="Pfam" id="PF01609"/>
    </source>
</evidence>
<dbReference type="GO" id="GO:0004803">
    <property type="term" value="F:transposase activity"/>
    <property type="evidence" value="ECO:0007669"/>
    <property type="project" value="InterPro"/>
</dbReference>
<dbReference type="Proteomes" id="UP000319296">
    <property type="component" value="Unassembled WGS sequence"/>
</dbReference>
<name>A0A519BP02_9DELT</name>
<dbReference type="AlphaFoldDB" id="A0A519BP02"/>
<dbReference type="GO" id="GO:0003677">
    <property type="term" value="F:DNA binding"/>
    <property type="evidence" value="ECO:0007669"/>
    <property type="project" value="InterPro"/>
</dbReference>
<evidence type="ECO:0000313" key="2">
    <source>
        <dbReference type="EMBL" id="RZD18997.1"/>
    </source>
</evidence>
<organism evidence="2 3">
    <name type="scientific">Candidatus Acididesulfobacter diazotrophicus</name>
    <dbReference type="NCBI Taxonomy" id="2597226"/>
    <lineage>
        <taxon>Bacteria</taxon>
        <taxon>Deltaproteobacteria</taxon>
        <taxon>Candidatus Acidulodesulfobacterales</taxon>
        <taxon>Candidatus Acididesulfobacter</taxon>
    </lineage>
</organism>
<dbReference type="EMBL" id="SGBB01000003">
    <property type="protein sequence ID" value="RZD18997.1"/>
    <property type="molecule type" value="Genomic_DNA"/>
</dbReference>
<comment type="caution">
    <text evidence="2">The sequence shown here is derived from an EMBL/GenBank/DDBJ whole genome shotgun (WGS) entry which is preliminary data.</text>
</comment>
<proteinExistence type="predicted"/>
<feature type="domain" description="Transposase IS4-like" evidence="1">
    <location>
        <begin position="26"/>
        <end position="266"/>
    </location>
</feature>
<evidence type="ECO:0000313" key="3">
    <source>
        <dbReference type="Proteomes" id="UP000319296"/>
    </source>
</evidence>
<dbReference type="Pfam" id="PF01609">
    <property type="entry name" value="DDE_Tnp_1"/>
    <property type="match status" value="1"/>
</dbReference>